<proteinExistence type="predicted"/>
<evidence type="ECO:0000256" key="1">
    <source>
        <dbReference type="SAM" id="Coils"/>
    </source>
</evidence>
<sequence length="353" mass="41394">MKYRFASSILISILLAGSISQPVHANYGDNTFWKVAGAIAGGIGLYKLIKWLSYESDEVFISRVSKEIDAIERTHAAVWTRISPIIQTSYQGGTETELISVANSIRNIEDTLRVIKNDWTQLCSYSGQIVKRISKNSHKNLNENNSDTLTYMAKLESTKLKWAIERLYTMHEVLEYHKDYINAYQLDVKLRTYYMNELNTVISYVHPVERQRIVEQAVAYHNTCNDRFFYIEYYQTLETHVRQLCSFLQLLHPKMYIYPKMVHELETLVSELKAVLQLTEDEYRRQCNKKTEEELEQRRIDALREQARAAEREARAAKECAHQEENHAREALLRNYTDTNPQVTVTVRQNYTW</sequence>
<keyword evidence="1" id="KW-0175">Coiled coil</keyword>
<evidence type="ECO:0000313" key="4">
    <source>
        <dbReference type="Proteomes" id="UP000032214"/>
    </source>
</evidence>
<dbReference type="AlphaFoldDB" id="A0A0D2I173"/>
<name>A0A0D2I173_9BACT</name>
<feature type="signal peptide" evidence="2">
    <location>
        <begin position="1"/>
        <end position="25"/>
    </location>
</feature>
<dbReference type="Proteomes" id="UP000032214">
    <property type="component" value="Unassembled WGS sequence"/>
</dbReference>
<protein>
    <submittedName>
        <fullName evidence="3">Uncharacterized protein</fullName>
    </submittedName>
</protein>
<keyword evidence="2" id="KW-0732">Signal</keyword>
<dbReference type="EMBL" id="ARQD01000004">
    <property type="protein sequence ID" value="KIX84975.1"/>
    <property type="molecule type" value="Genomic_DNA"/>
</dbReference>
<evidence type="ECO:0000256" key="2">
    <source>
        <dbReference type="SAM" id="SignalP"/>
    </source>
</evidence>
<gene>
    <name evidence="3" type="ORF">J120_04530</name>
</gene>
<feature type="coiled-coil region" evidence="1">
    <location>
        <begin position="262"/>
        <end position="320"/>
    </location>
</feature>
<feature type="chain" id="PRO_5002244120" evidence="2">
    <location>
        <begin position="26"/>
        <end position="353"/>
    </location>
</feature>
<evidence type="ECO:0000313" key="3">
    <source>
        <dbReference type="EMBL" id="KIX84975.1"/>
    </source>
</evidence>
<organism evidence="3 4">
    <name type="scientific">candidate division TM6 bacterium JCVI TM6SC1</name>
    <dbReference type="NCBI Taxonomy" id="1306947"/>
    <lineage>
        <taxon>Bacteria</taxon>
        <taxon>Candidatus Babelota</taxon>
        <taxon>Vermiphilus</taxon>
    </lineage>
</organism>
<reference evidence="3 4" key="1">
    <citation type="journal article" date="2013" name="Proc. Natl. Acad. Sci. U.S.A.">
        <title>Candidate phylum TM6 genome recovered from a hospital sink biofilm provides genomic insights into this uncultivated phylum.</title>
        <authorList>
            <person name="McLean J.S."/>
            <person name="Lombardo M.J."/>
            <person name="Badger J.H."/>
            <person name="Edlund A."/>
            <person name="Novotny M."/>
            <person name="Yee-Greenbaum J."/>
            <person name="Vyahhi N."/>
            <person name="Hall A.P."/>
            <person name="Yang Y."/>
            <person name="Dupont C.L."/>
            <person name="Ziegler M.G."/>
            <person name="Chitsaz H."/>
            <person name="Allen A.E."/>
            <person name="Yooseph S."/>
            <person name="Tesler G."/>
            <person name="Pevzner P.A."/>
            <person name="Friedman R.M."/>
            <person name="Nealson K.H."/>
            <person name="Venter J.C."/>
            <person name="Lasken R.S."/>
        </authorList>
    </citation>
    <scope>NUCLEOTIDE SEQUENCE [LARGE SCALE GENOMIC DNA]</scope>
    <source>
        <strain evidence="3 4">TM6SC1</strain>
    </source>
</reference>
<comment type="caution">
    <text evidence="3">The sequence shown here is derived from an EMBL/GenBank/DDBJ whole genome shotgun (WGS) entry which is preliminary data.</text>
</comment>
<dbReference type="STRING" id="1306947.J120_04530"/>
<keyword evidence="4" id="KW-1185">Reference proteome</keyword>
<accession>A0A0D2I173</accession>